<dbReference type="Proteomes" id="UP000242414">
    <property type="component" value="Unassembled WGS sequence"/>
</dbReference>
<dbReference type="OrthoDB" id="2289379at2759"/>
<protein>
    <submittedName>
        <fullName evidence="1">Uncharacterized protein</fullName>
    </submittedName>
</protein>
<name>A0A1X0RI70_RHIZD</name>
<dbReference type="VEuPathDB" id="FungiDB:BCV72DRAFT_321890"/>
<organism evidence="1">
    <name type="scientific">Rhizopus microsporus var. microsporus</name>
    <dbReference type="NCBI Taxonomy" id="86635"/>
    <lineage>
        <taxon>Eukaryota</taxon>
        <taxon>Fungi</taxon>
        <taxon>Fungi incertae sedis</taxon>
        <taxon>Mucoromycota</taxon>
        <taxon>Mucoromycotina</taxon>
        <taxon>Mucoromycetes</taxon>
        <taxon>Mucorales</taxon>
        <taxon>Mucorineae</taxon>
        <taxon>Rhizopodaceae</taxon>
        <taxon>Rhizopus</taxon>
    </lineage>
</organism>
<sequence>TLRVKSEQIGYGSKTQKLRVQLQRAKKANAQRITSVENAASRKSIKKDESVARLEEWYQQTVRHREQLRDFYYSPTRVRQKRTYELQRRRYIDELYSNERRYATGSDKSQHIMFVGDGGYCIGSTIKRHLKYRVTGNTKPKAVNGVFQCVSPGCPSVLAGKATHARDSLSAMAIGLPGLVTLLFGPHFLSLIQLTQPLQNCSI</sequence>
<reference evidence="1" key="1">
    <citation type="journal article" date="2016" name="Proc. Natl. Acad. Sci. U.S.A.">
        <title>Lipid metabolic changes in an early divergent fungus govern the establishment of a mutualistic symbiosis with endobacteria.</title>
        <authorList>
            <person name="Lastovetsky O.A."/>
            <person name="Gaspar M.L."/>
            <person name="Mondo S.J."/>
            <person name="LaButti K.M."/>
            <person name="Sandor L."/>
            <person name="Grigoriev I.V."/>
            <person name="Henry S.A."/>
            <person name="Pawlowska T.E."/>
        </authorList>
    </citation>
    <scope>NUCLEOTIDE SEQUENCE [LARGE SCALE GENOMIC DNA]</scope>
    <source>
        <strain evidence="1">ATCC 52814</strain>
    </source>
</reference>
<accession>A0A1X0RI70</accession>
<gene>
    <name evidence="1" type="ORF">BCV72DRAFT_321890</name>
</gene>
<dbReference type="AlphaFoldDB" id="A0A1X0RI70"/>
<proteinExistence type="predicted"/>
<dbReference type="EMBL" id="KV921855">
    <property type="protein sequence ID" value="ORE11725.1"/>
    <property type="molecule type" value="Genomic_DNA"/>
</dbReference>
<evidence type="ECO:0000313" key="1">
    <source>
        <dbReference type="EMBL" id="ORE11725.1"/>
    </source>
</evidence>
<feature type="non-terminal residue" evidence="1">
    <location>
        <position position="1"/>
    </location>
</feature>